<accession>A0A5B0RDZ2</accession>
<evidence type="ECO:0000313" key="2">
    <source>
        <dbReference type="EMBL" id="KAA1100645.1"/>
    </source>
</evidence>
<protein>
    <submittedName>
        <fullName evidence="3">Uncharacterized protein</fullName>
    </submittedName>
</protein>
<comment type="caution">
    <text evidence="3">The sequence shown here is derived from an EMBL/GenBank/DDBJ whole genome shotgun (WGS) entry which is preliminary data.</text>
</comment>
<dbReference type="AlphaFoldDB" id="A0A5B0RDZ2"/>
<name>A0A5B0RDZ2_PUCGR</name>
<sequence>MSNDQHIQTLHIGGDSASLTEKIELKEVQEKLAELATRLDDLSVKHSSPPTSSMDRITCFDKYYPNLKPSTKEMLEDLSFDDRMIMCSSTIERNEFYQNTAQVLRLYESVTAREIFQRQRPDNMLDIDRYIATIQKEIDRDRHYKKLQSELLRMRLRRHRIEYMIHRMEASLLNPANRYPPIPKP</sequence>
<reference evidence="4 5" key="1">
    <citation type="submission" date="2019-05" db="EMBL/GenBank/DDBJ databases">
        <title>Emergence of the Ug99 lineage of the wheat stem rust pathogen through somatic hybridization.</title>
        <authorList>
            <person name="Li F."/>
            <person name="Upadhyaya N.M."/>
            <person name="Sperschneider J."/>
            <person name="Matny O."/>
            <person name="Nguyen-Phuc H."/>
            <person name="Mago R."/>
            <person name="Raley C."/>
            <person name="Miller M.E."/>
            <person name="Silverstein K.A.T."/>
            <person name="Henningsen E."/>
            <person name="Hirsch C.D."/>
            <person name="Visser B."/>
            <person name="Pretorius Z.A."/>
            <person name="Steffenson B.J."/>
            <person name="Schwessinger B."/>
            <person name="Dodds P.N."/>
            <person name="Figueroa M."/>
        </authorList>
    </citation>
    <scope>NUCLEOTIDE SEQUENCE [LARGE SCALE GENOMIC DNA]</scope>
    <source>
        <strain evidence="1">21-0</strain>
        <strain evidence="3 5">Ug99</strain>
    </source>
</reference>
<evidence type="ECO:0000313" key="4">
    <source>
        <dbReference type="Proteomes" id="UP000324748"/>
    </source>
</evidence>
<dbReference type="EMBL" id="VDEP01000339">
    <property type="protein sequence ID" value="KAA1100645.1"/>
    <property type="molecule type" value="Genomic_DNA"/>
</dbReference>
<dbReference type="OrthoDB" id="2510384at2759"/>
<dbReference type="EMBL" id="VSWC01000119">
    <property type="protein sequence ID" value="KAA1083138.1"/>
    <property type="molecule type" value="Genomic_DNA"/>
</dbReference>
<evidence type="ECO:0000313" key="5">
    <source>
        <dbReference type="Proteomes" id="UP000325313"/>
    </source>
</evidence>
<dbReference type="Proteomes" id="UP000325313">
    <property type="component" value="Unassembled WGS sequence"/>
</dbReference>
<evidence type="ECO:0000313" key="1">
    <source>
        <dbReference type="EMBL" id="KAA1083138.1"/>
    </source>
</evidence>
<proteinExistence type="predicted"/>
<gene>
    <name evidence="1" type="ORF">PGT21_026062</name>
    <name evidence="3" type="ORF">PGTUg99_006468</name>
    <name evidence="2" type="ORF">PGTUg99_007531</name>
</gene>
<organism evidence="3 5">
    <name type="scientific">Puccinia graminis f. sp. tritici</name>
    <dbReference type="NCBI Taxonomy" id="56615"/>
    <lineage>
        <taxon>Eukaryota</taxon>
        <taxon>Fungi</taxon>
        <taxon>Dikarya</taxon>
        <taxon>Basidiomycota</taxon>
        <taxon>Pucciniomycotina</taxon>
        <taxon>Pucciniomycetes</taxon>
        <taxon>Pucciniales</taxon>
        <taxon>Pucciniaceae</taxon>
        <taxon>Puccinia</taxon>
    </lineage>
</organism>
<dbReference type="EMBL" id="VDEP01000205">
    <property type="protein sequence ID" value="KAA1123937.1"/>
    <property type="molecule type" value="Genomic_DNA"/>
</dbReference>
<dbReference type="Proteomes" id="UP000324748">
    <property type="component" value="Unassembled WGS sequence"/>
</dbReference>
<keyword evidence="4" id="KW-1185">Reference proteome</keyword>
<evidence type="ECO:0000313" key="3">
    <source>
        <dbReference type="EMBL" id="KAA1123937.1"/>
    </source>
</evidence>